<dbReference type="EMBL" id="BPLQ01002494">
    <property type="protein sequence ID" value="GIX93487.1"/>
    <property type="molecule type" value="Genomic_DNA"/>
</dbReference>
<dbReference type="Gene3D" id="2.10.25.10">
    <property type="entry name" value="Laminin"/>
    <property type="match status" value="1"/>
</dbReference>
<accession>A0AAV4P8B2</accession>
<keyword evidence="3" id="KW-1185">Reference proteome</keyword>
<comment type="caution">
    <text evidence="2">The sequence shown here is derived from an EMBL/GenBank/DDBJ whole genome shotgun (WGS) entry which is preliminary data.</text>
</comment>
<evidence type="ECO:0000313" key="2">
    <source>
        <dbReference type="EMBL" id="GIX93487.1"/>
    </source>
</evidence>
<feature type="signal peptide" evidence="1">
    <location>
        <begin position="1"/>
        <end position="18"/>
    </location>
</feature>
<protein>
    <recommendedName>
        <fullName evidence="4">EGF-like domain-containing protein</fullName>
    </recommendedName>
</protein>
<reference evidence="2 3" key="1">
    <citation type="submission" date="2021-06" db="EMBL/GenBank/DDBJ databases">
        <title>Caerostris darwini draft genome.</title>
        <authorList>
            <person name="Kono N."/>
            <person name="Arakawa K."/>
        </authorList>
    </citation>
    <scope>NUCLEOTIDE SEQUENCE [LARGE SCALE GENOMIC DNA]</scope>
</reference>
<evidence type="ECO:0008006" key="4">
    <source>
        <dbReference type="Google" id="ProtNLM"/>
    </source>
</evidence>
<evidence type="ECO:0000256" key="1">
    <source>
        <dbReference type="SAM" id="SignalP"/>
    </source>
</evidence>
<name>A0AAV4P8B2_9ARAC</name>
<dbReference type="AlphaFoldDB" id="A0AAV4P8B2"/>
<feature type="chain" id="PRO_5043932506" description="EGF-like domain-containing protein" evidence="1">
    <location>
        <begin position="19"/>
        <end position="612"/>
    </location>
</feature>
<evidence type="ECO:0000313" key="3">
    <source>
        <dbReference type="Proteomes" id="UP001054837"/>
    </source>
</evidence>
<organism evidence="2 3">
    <name type="scientific">Caerostris darwini</name>
    <dbReference type="NCBI Taxonomy" id="1538125"/>
    <lineage>
        <taxon>Eukaryota</taxon>
        <taxon>Metazoa</taxon>
        <taxon>Ecdysozoa</taxon>
        <taxon>Arthropoda</taxon>
        <taxon>Chelicerata</taxon>
        <taxon>Arachnida</taxon>
        <taxon>Araneae</taxon>
        <taxon>Araneomorphae</taxon>
        <taxon>Entelegynae</taxon>
        <taxon>Araneoidea</taxon>
        <taxon>Araneidae</taxon>
        <taxon>Caerostris</taxon>
    </lineage>
</organism>
<gene>
    <name evidence="2" type="primary">AVEN_246097_1</name>
    <name evidence="2" type="ORF">CDAR_409111</name>
</gene>
<sequence length="612" mass="71742">MWIVTASSFLLMITCILSNPLNFDQNSDQNSDQQAPADPMDDFYRGLQSTFDQFIEPGSQQKENFISAFADKEEGKPEIETKLKRDKNAALQFDSGYMQPEQAGLYPLYPCDTYDAASHTCSNVRQIGTTLTLGVRIGIQDKLQQPNIRWFRCYKRRGNLQDFKKEFTKDNVPWNINIGGESNELRISPVTEIDFSYNYFLVIVDIIHTAEKFRRKSHNQQFMKFIIEPINVDMGTLYPGEELIIYARAFMEIPVKSVLLEWSLGDVDFTVRYNLPSNMKVNADGSSVIVKELRTITDKILTCSVYSNKNVFLAKRNFLFRKIDKTGRKRPTLFETMNLRRNFKRRKKRNIDETEGFEDDEDDTANLKRYPIHSDIDKYVNENNQDESYEDGHQQHLMYSNRLHKRNARFQEDLNQPLESLSIDNHLFYNDQDGIKSYDVNYRQRNKNQYTLPKHEPFHNKDLYKMNNYASYRRNVPDQQDITNGEQNELLNDRKFDFSSRNSRFIDKQLDGSFNNKREDVSPEQLNEFTAQANRLLSENDLSNQIRDQFDESHFAEHEKYTFDDAESALIADCKDKHDCNIHANCHKTVNGKNFCKCIPEYNGNGLFCWLI</sequence>
<keyword evidence="1" id="KW-0732">Signal</keyword>
<proteinExistence type="predicted"/>
<dbReference type="Proteomes" id="UP001054837">
    <property type="component" value="Unassembled WGS sequence"/>
</dbReference>